<evidence type="ECO:0000313" key="2">
    <source>
        <dbReference type="EMBL" id="STI17478.1"/>
    </source>
</evidence>
<feature type="region of interest" description="Disordered" evidence="1">
    <location>
        <begin position="1"/>
        <end position="22"/>
    </location>
</feature>
<protein>
    <submittedName>
        <fullName evidence="2">Uncharacterized protein</fullName>
    </submittedName>
</protein>
<proteinExistence type="predicted"/>
<accession>A0A376RHH9</accession>
<dbReference type="EMBL" id="UGCD01000002">
    <property type="protein sequence ID" value="STI17478.1"/>
    <property type="molecule type" value="Genomic_DNA"/>
</dbReference>
<gene>
    <name evidence="2" type="ORF">NCTC10865_02782</name>
</gene>
<dbReference type="AlphaFoldDB" id="A0A376RHH9"/>
<evidence type="ECO:0000256" key="1">
    <source>
        <dbReference type="SAM" id="MobiDB-lite"/>
    </source>
</evidence>
<feature type="compositionally biased region" description="Basic and acidic residues" evidence="1">
    <location>
        <begin position="1"/>
        <end position="10"/>
    </location>
</feature>
<sequence>MNGLIEDERISATGLSPMMPPTSAPRNIPAVVIAENVAVVELSVQPKRFQLREDQATNGITPADKQAKRDDGKH</sequence>
<name>A0A376RHH9_ECOLX</name>
<reference evidence="2 3" key="1">
    <citation type="submission" date="2018-06" db="EMBL/GenBank/DDBJ databases">
        <authorList>
            <consortium name="Pathogen Informatics"/>
            <person name="Doyle S."/>
        </authorList>
    </citation>
    <scope>NUCLEOTIDE SEQUENCE [LARGE SCALE GENOMIC DNA]</scope>
    <source>
        <strain evidence="2 3">NCTC10865</strain>
    </source>
</reference>
<feature type="compositionally biased region" description="Basic and acidic residues" evidence="1">
    <location>
        <begin position="65"/>
        <end position="74"/>
    </location>
</feature>
<evidence type="ECO:0000313" key="3">
    <source>
        <dbReference type="Proteomes" id="UP000254159"/>
    </source>
</evidence>
<dbReference type="Proteomes" id="UP000254159">
    <property type="component" value="Unassembled WGS sequence"/>
</dbReference>
<feature type="region of interest" description="Disordered" evidence="1">
    <location>
        <begin position="51"/>
        <end position="74"/>
    </location>
</feature>
<organism evidence="2 3">
    <name type="scientific">Escherichia coli</name>
    <dbReference type="NCBI Taxonomy" id="562"/>
    <lineage>
        <taxon>Bacteria</taxon>
        <taxon>Pseudomonadati</taxon>
        <taxon>Pseudomonadota</taxon>
        <taxon>Gammaproteobacteria</taxon>
        <taxon>Enterobacterales</taxon>
        <taxon>Enterobacteriaceae</taxon>
        <taxon>Escherichia</taxon>
    </lineage>
</organism>